<proteinExistence type="predicted"/>
<feature type="compositionally biased region" description="Basic and acidic residues" evidence="1">
    <location>
        <begin position="131"/>
        <end position="142"/>
    </location>
</feature>
<dbReference type="OrthoDB" id="3056853at2759"/>
<evidence type="ECO:0000313" key="3">
    <source>
        <dbReference type="Proteomes" id="UP000717328"/>
    </source>
</evidence>
<keyword evidence="3" id="KW-1185">Reference proteome</keyword>
<evidence type="ECO:0000313" key="2">
    <source>
        <dbReference type="EMBL" id="KAG5637433.1"/>
    </source>
</evidence>
<reference evidence="2" key="2">
    <citation type="submission" date="2021-10" db="EMBL/GenBank/DDBJ databases">
        <title>Phylogenomics reveals ancestral predisposition of the termite-cultivated fungus Termitomyces towards a domesticated lifestyle.</title>
        <authorList>
            <person name="Auxier B."/>
            <person name="Grum-Grzhimaylo A."/>
            <person name="Cardenas M.E."/>
            <person name="Lodge J.D."/>
            <person name="Laessoe T."/>
            <person name="Pedersen O."/>
            <person name="Smith M.E."/>
            <person name="Kuyper T.W."/>
            <person name="Franco-Molano E.A."/>
            <person name="Baroni T.J."/>
            <person name="Aanen D.K."/>
        </authorList>
    </citation>
    <scope>NUCLEOTIDE SEQUENCE</scope>
    <source>
        <strain evidence="2">D49</strain>
    </source>
</reference>
<evidence type="ECO:0000256" key="1">
    <source>
        <dbReference type="SAM" id="MobiDB-lite"/>
    </source>
</evidence>
<dbReference type="Proteomes" id="UP000717328">
    <property type="component" value="Unassembled WGS sequence"/>
</dbReference>
<reference evidence="2" key="1">
    <citation type="submission" date="2021-02" db="EMBL/GenBank/DDBJ databases">
        <authorList>
            <person name="Nieuwenhuis M."/>
            <person name="Van De Peppel L.J.J."/>
        </authorList>
    </citation>
    <scope>NUCLEOTIDE SEQUENCE</scope>
    <source>
        <strain evidence="2">D49</strain>
    </source>
</reference>
<feature type="region of interest" description="Disordered" evidence="1">
    <location>
        <begin position="21"/>
        <end position="142"/>
    </location>
</feature>
<name>A0A9P7FSQ5_9AGAR</name>
<dbReference type="EMBL" id="JABCKI010005830">
    <property type="protein sequence ID" value="KAG5637433.1"/>
    <property type="molecule type" value="Genomic_DNA"/>
</dbReference>
<protein>
    <submittedName>
        <fullName evidence="2">Uncharacterized protein</fullName>
    </submittedName>
</protein>
<feature type="compositionally biased region" description="Low complexity" evidence="1">
    <location>
        <begin position="78"/>
        <end position="104"/>
    </location>
</feature>
<organism evidence="2 3">
    <name type="scientific">Sphagnurus paluster</name>
    <dbReference type="NCBI Taxonomy" id="117069"/>
    <lineage>
        <taxon>Eukaryota</taxon>
        <taxon>Fungi</taxon>
        <taxon>Dikarya</taxon>
        <taxon>Basidiomycota</taxon>
        <taxon>Agaricomycotina</taxon>
        <taxon>Agaricomycetes</taxon>
        <taxon>Agaricomycetidae</taxon>
        <taxon>Agaricales</taxon>
        <taxon>Tricholomatineae</taxon>
        <taxon>Lyophyllaceae</taxon>
        <taxon>Sphagnurus</taxon>
    </lineage>
</organism>
<accession>A0A9P7FSQ5</accession>
<dbReference type="AlphaFoldDB" id="A0A9P7FSQ5"/>
<gene>
    <name evidence="2" type="ORF">H0H81_004592</name>
</gene>
<comment type="caution">
    <text evidence="2">The sequence shown here is derived from an EMBL/GenBank/DDBJ whole genome shotgun (WGS) entry which is preliminary data.</text>
</comment>
<sequence>MSDLDADLYGGEQPLGRLLDLYGNDEAEFSNEQAANDDKDTQAPTESPTADPQPAAAAAKEHQAAAKSTPAGSTETNSTQYSASATTTSAIPTYTQPQQIQTYEPPQPSDYRDSVPSGREGGYQNIPVNERTVRPSEMKDEG</sequence>